<dbReference type="SUPFAM" id="SSF53244">
    <property type="entry name" value="MurD-like peptide ligases, peptide-binding domain"/>
    <property type="match status" value="1"/>
</dbReference>
<evidence type="ECO:0000259" key="8">
    <source>
        <dbReference type="Pfam" id="PF08245"/>
    </source>
</evidence>
<dbReference type="PANTHER" id="PTHR11136">
    <property type="entry name" value="FOLYLPOLYGLUTAMATE SYNTHASE-RELATED"/>
    <property type="match status" value="1"/>
</dbReference>
<comment type="similarity">
    <text evidence="1 7">Belongs to the folylpolyglutamate synthase family.</text>
</comment>
<comment type="caution">
    <text evidence="9">The sequence shown here is derived from an EMBL/GenBank/DDBJ whole genome shotgun (WGS) entry which is preliminary data.</text>
</comment>
<keyword evidence="6" id="KW-0460">Magnesium</keyword>
<accession>A0A3D4S480</accession>
<dbReference type="PANTHER" id="PTHR11136:SF0">
    <property type="entry name" value="DIHYDROFOLATE SYNTHETASE-RELATED"/>
    <property type="match status" value="1"/>
</dbReference>
<dbReference type="Gene3D" id="3.40.1190.10">
    <property type="entry name" value="Mur-like, catalytic domain"/>
    <property type="match status" value="1"/>
</dbReference>
<organism evidence="9 10">
    <name type="scientific">Bavariicoccus seileri</name>
    <dbReference type="NCBI Taxonomy" id="549685"/>
    <lineage>
        <taxon>Bacteria</taxon>
        <taxon>Bacillati</taxon>
        <taxon>Bacillota</taxon>
        <taxon>Bacilli</taxon>
        <taxon>Lactobacillales</taxon>
        <taxon>Enterococcaceae</taxon>
        <taxon>Bavariicoccus</taxon>
    </lineage>
</organism>
<dbReference type="PIRSF" id="PIRSF001563">
    <property type="entry name" value="Folylpolyglu_synth"/>
    <property type="match status" value="1"/>
</dbReference>
<evidence type="ECO:0000256" key="2">
    <source>
        <dbReference type="ARBA" id="ARBA00022598"/>
    </source>
</evidence>
<dbReference type="PROSITE" id="PS01012">
    <property type="entry name" value="FOLYLPOLYGLU_SYNT_2"/>
    <property type="match status" value="1"/>
</dbReference>
<gene>
    <name evidence="9" type="ORF">DIW15_02715</name>
</gene>
<sequence length="434" mass="49362">MSQSFNTIVEKLYAAKSGQQKFERMQRITKPLLKELQEVSFVHIAGTNGKGSTSAFLDRLLLDHGFSVGLFTSPHLYSVTERLKYNDEQITESDFVTLYEKTYRMIAECFPNDLDNLGFFEWLTVMNFVFLTEMRPDVAILEVGIGGLRDSTNVIDPDVTIITTVGLDHQKMLGNTIDEIAMQKAGIIKSRKPVYVGRMPEDALYTVEMTAQAYNAPVYLLDREFKVKNVTDVDSGLTSFDFINAQANSHYHLTCPLIGRYQVDNLALALACFEYLMAKKHHHVLEKRLPEILMHTSWPGRFEKVSTYPVTYIDSAHNVAAVAHLMLTVTQNPAFKSKSIVLVFSALTRKNYAEMLDFLRQKYPEYPIALTSFDDSHSLTKYLVTKWLQPNNVTFYPSIKAVLSKYRETDTQLICFGSIYFISEVRLALVGPTI</sequence>
<dbReference type="GO" id="GO:0004326">
    <property type="term" value="F:tetrahydrofolylpolyglutamate synthase activity"/>
    <property type="evidence" value="ECO:0007669"/>
    <property type="project" value="InterPro"/>
</dbReference>
<dbReference type="InterPro" id="IPR018109">
    <property type="entry name" value="Folylpolyglutamate_synth_CS"/>
</dbReference>
<dbReference type="SUPFAM" id="SSF53623">
    <property type="entry name" value="MurD-like peptide ligases, catalytic domain"/>
    <property type="match status" value="1"/>
</dbReference>
<proteinExistence type="inferred from homology"/>
<dbReference type="Proteomes" id="UP000262195">
    <property type="component" value="Unassembled WGS sequence"/>
</dbReference>
<dbReference type="GO" id="GO:0005524">
    <property type="term" value="F:ATP binding"/>
    <property type="evidence" value="ECO:0007669"/>
    <property type="project" value="UniProtKB-KW"/>
</dbReference>
<reference evidence="9 10" key="1">
    <citation type="journal article" date="2018" name="Nat. Biotechnol.">
        <title>A standardized bacterial taxonomy based on genome phylogeny substantially revises the tree of life.</title>
        <authorList>
            <person name="Parks D.H."/>
            <person name="Chuvochina M."/>
            <person name="Waite D.W."/>
            <person name="Rinke C."/>
            <person name="Skarshewski A."/>
            <person name="Chaumeil P.A."/>
            <person name="Hugenholtz P."/>
        </authorList>
    </citation>
    <scope>NUCLEOTIDE SEQUENCE [LARGE SCALE GENOMIC DNA]</scope>
    <source>
        <strain evidence="9">UBA11306</strain>
    </source>
</reference>
<dbReference type="AlphaFoldDB" id="A0A3D4S480"/>
<dbReference type="EMBL" id="DQHO01000016">
    <property type="protein sequence ID" value="HCS93607.1"/>
    <property type="molecule type" value="Genomic_DNA"/>
</dbReference>
<dbReference type="GO" id="GO:0046872">
    <property type="term" value="F:metal ion binding"/>
    <property type="evidence" value="ECO:0007669"/>
    <property type="project" value="UniProtKB-KW"/>
</dbReference>
<dbReference type="STRING" id="1121105.GCA_000421665_00110"/>
<evidence type="ECO:0000313" key="9">
    <source>
        <dbReference type="EMBL" id="HCS93607.1"/>
    </source>
</evidence>
<evidence type="ECO:0000256" key="7">
    <source>
        <dbReference type="PIRNR" id="PIRNR001563"/>
    </source>
</evidence>
<dbReference type="GO" id="GO:0005737">
    <property type="term" value="C:cytoplasm"/>
    <property type="evidence" value="ECO:0007669"/>
    <property type="project" value="TreeGrafter"/>
</dbReference>
<evidence type="ECO:0000256" key="1">
    <source>
        <dbReference type="ARBA" id="ARBA00008276"/>
    </source>
</evidence>
<dbReference type="Pfam" id="PF08245">
    <property type="entry name" value="Mur_ligase_M"/>
    <property type="match status" value="1"/>
</dbReference>
<dbReference type="InterPro" id="IPR036565">
    <property type="entry name" value="Mur-like_cat_sf"/>
</dbReference>
<keyword evidence="5 7" id="KW-0067">ATP-binding</keyword>
<name>A0A3D4S480_9ENTE</name>
<keyword evidence="3" id="KW-0479">Metal-binding</keyword>
<evidence type="ECO:0000256" key="3">
    <source>
        <dbReference type="ARBA" id="ARBA00022723"/>
    </source>
</evidence>
<keyword evidence="4 7" id="KW-0547">Nucleotide-binding</keyword>
<keyword evidence="2 7" id="KW-0436">Ligase</keyword>
<evidence type="ECO:0000256" key="5">
    <source>
        <dbReference type="ARBA" id="ARBA00022840"/>
    </source>
</evidence>
<protein>
    <recommendedName>
        <fullName evidence="8">Mur ligase central domain-containing protein</fullName>
    </recommendedName>
</protein>
<dbReference type="InterPro" id="IPR036615">
    <property type="entry name" value="Mur_ligase_C_dom_sf"/>
</dbReference>
<evidence type="ECO:0000256" key="4">
    <source>
        <dbReference type="ARBA" id="ARBA00022741"/>
    </source>
</evidence>
<dbReference type="GO" id="GO:0008841">
    <property type="term" value="F:dihydrofolate synthase activity"/>
    <property type="evidence" value="ECO:0007669"/>
    <property type="project" value="TreeGrafter"/>
</dbReference>
<dbReference type="NCBIfam" id="TIGR01499">
    <property type="entry name" value="folC"/>
    <property type="match status" value="1"/>
</dbReference>
<dbReference type="InterPro" id="IPR013221">
    <property type="entry name" value="Mur_ligase_cen"/>
</dbReference>
<dbReference type="PROSITE" id="PS01011">
    <property type="entry name" value="FOLYLPOLYGLU_SYNT_1"/>
    <property type="match status" value="1"/>
</dbReference>
<feature type="domain" description="Mur ligase central" evidence="8">
    <location>
        <begin position="44"/>
        <end position="272"/>
    </location>
</feature>
<evidence type="ECO:0000256" key="6">
    <source>
        <dbReference type="ARBA" id="ARBA00022842"/>
    </source>
</evidence>
<dbReference type="Gene3D" id="3.90.190.20">
    <property type="entry name" value="Mur ligase, C-terminal domain"/>
    <property type="match status" value="1"/>
</dbReference>
<evidence type="ECO:0000313" key="10">
    <source>
        <dbReference type="Proteomes" id="UP000262195"/>
    </source>
</evidence>
<dbReference type="InterPro" id="IPR001645">
    <property type="entry name" value="Folylpolyglutamate_synth"/>
</dbReference>